<organism evidence="1 2">
    <name type="scientific">Pseudobacter ginsenosidimutans</name>
    <dbReference type="NCBI Taxonomy" id="661488"/>
    <lineage>
        <taxon>Bacteria</taxon>
        <taxon>Pseudomonadati</taxon>
        <taxon>Bacteroidota</taxon>
        <taxon>Chitinophagia</taxon>
        <taxon>Chitinophagales</taxon>
        <taxon>Chitinophagaceae</taxon>
        <taxon>Pseudobacter</taxon>
    </lineage>
</organism>
<dbReference type="EMBL" id="SGXA01000002">
    <property type="protein sequence ID" value="RZS72297.1"/>
    <property type="molecule type" value="Genomic_DNA"/>
</dbReference>
<sequence length="52" mass="6158">MTILSRHIPFKRKSDTVLFLQQDRCAHTDPGNQQEKNRNSTRPDCTITYMYT</sequence>
<evidence type="ECO:0000313" key="1">
    <source>
        <dbReference type="EMBL" id="RZS72297.1"/>
    </source>
</evidence>
<accession>A0A4Q7MUH3</accession>
<evidence type="ECO:0000313" key="2">
    <source>
        <dbReference type="Proteomes" id="UP000293874"/>
    </source>
</evidence>
<proteinExistence type="predicted"/>
<keyword evidence="2" id="KW-1185">Reference proteome</keyword>
<name>A0A4Q7MUH3_9BACT</name>
<dbReference type="AlphaFoldDB" id="A0A4Q7MUH3"/>
<gene>
    <name evidence="1" type="ORF">EV199_4215</name>
</gene>
<reference evidence="1 2" key="1">
    <citation type="submission" date="2019-02" db="EMBL/GenBank/DDBJ databases">
        <title>Genomic Encyclopedia of Type Strains, Phase IV (KMG-IV): sequencing the most valuable type-strain genomes for metagenomic binning, comparative biology and taxonomic classification.</title>
        <authorList>
            <person name="Goeker M."/>
        </authorList>
    </citation>
    <scope>NUCLEOTIDE SEQUENCE [LARGE SCALE GENOMIC DNA]</scope>
    <source>
        <strain evidence="1 2">DSM 18116</strain>
    </source>
</reference>
<dbReference type="Proteomes" id="UP000293874">
    <property type="component" value="Unassembled WGS sequence"/>
</dbReference>
<protein>
    <submittedName>
        <fullName evidence="1">Uncharacterized protein</fullName>
    </submittedName>
</protein>
<comment type="caution">
    <text evidence="1">The sequence shown here is derived from an EMBL/GenBank/DDBJ whole genome shotgun (WGS) entry which is preliminary data.</text>
</comment>